<reference evidence="2 3" key="1">
    <citation type="submission" date="2019-07" db="EMBL/GenBank/DDBJ databases">
        <title>Whole genome shotgun sequence of Actinotalea fermentans NBRC 105374.</title>
        <authorList>
            <person name="Hosoyama A."/>
            <person name="Uohara A."/>
            <person name="Ohji S."/>
            <person name="Ichikawa N."/>
        </authorList>
    </citation>
    <scope>NUCLEOTIDE SEQUENCE [LARGE SCALE GENOMIC DNA]</scope>
    <source>
        <strain evidence="2 3">NBRC 105374</strain>
    </source>
</reference>
<dbReference type="RefSeq" id="WP_261765636.1">
    <property type="nucleotide sequence ID" value="NZ_BJYK01000009.1"/>
</dbReference>
<proteinExistence type="predicted"/>
<accession>A0A511Z139</accession>
<feature type="transmembrane region" description="Helical" evidence="1">
    <location>
        <begin position="12"/>
        <end position="39"/>
    </location>
</feature>
<comment type="caution">
    <text evidence="2">The sequence shown here is derived from an EMBL/GenBank/DDBJ whole genome shotgun (WGS) entry which is preliminary data.</text>
</comment>
<protein>
    <submittedName>
        <fullName evidence="2">Uncharacterized protein</fullName>
    </submittedName>
</protein>
<dbReference type="Proteomes" id="UP000321484">
    <property type="component" value="Unassembled WGS sequence"/>
</dbReference>
<dbReference type="AlphaFoldDB" id="A0A511Z139"/>
<keyword evidence="3" id="KW-1185">Reference proteome</keyword>
<evidence type="ECO:0000256" key="1">
    <source>
        <dbReference type="SAM" id="Phobius"/>
    </source>
</evidence>
<evidence type="ECO:0000313" key="3">
    <source>
        <dbReference type="Proteomes" id="UP000321484"/>
    </source>
</evidence>
<keyword evidence="1" id="KW-0812">Transmembrane</keyword>
<keyword evidence="1" id="KW-0472">Membrane</keyword>
<sequence length="44" mass="4192">MAAVAKGVLTGIVVLAFLAVIAVAAGVGVVVVAFLGGVLHTFLG</sequence>
<name>A0A511Z139_9CELL</name>
<evidence type="ECO:0000313" key="2">
    <source>
        <dbReference type="EMBL" id="GEN81149.1"/>
    </source>
</evidence>
<gene>
    <name evidence="2" type="ORF">AFE02nite_28830</name>
</gene>
<organism evidence="2 3">
    <name type="scientific">Actinotalea fermentans</name>
    <dbReference type="NCBI Taxonomy" id="43671"/>
    <lineage>
        <taxon>Bacteria</taxon>
        <taxon>Bacillati</taxon>
        <taxon>Actinomycetota</taxon>
        <taxon>Actinomycetes</taxon>
        <taxon>Micrococcales</taxon>
        <taxon>Cellulomonadaceae</taxon>
        <taxon>Actinotalea</taxon>
    </lineage>
</organism>
<dbReference type="EMBL" id="BJYK01000009">
    <property type="protein sequence ID" value="GEN81149.1"/>
    <property type="molecule type" value="Genomic_DNA"/>
</dbReference>
<keyword evidence="1" id="KW-1133">Transmembrane helix</keyword>